<keyword evidence="1" id="KW-0472">Membrane</keyword>
<dbReference type="EMBL" id="JACIEK010000018">
    <property type="protein sequence ID" value="MBB4000309.1"/>
    <property type="molecule type" value="Genomic_DNA"/>
</dbReference>
<reference evidence="2 3" key="1">
    <citation type="submission" date="2020-08" db="EMBL/GenBank/DDBJ databases">
        <title>Genomic Encyclopedia of Type Strains, Phase IV (KMG-IV): sequencing the most valuable type-strain genomes for metagenomic binning, comparative biology and taxonomic classification.</title>
        <authorList>
            <person name="Goeker M."/>
        </authorList>
    </citation>
    <scope>NUCLEOTIDE SEQUENCE [LARGE SCALE GENOMIC DNA]</scope>
    <source>
        <strain evidence="2 3">DSM 102238</strain>
    </source>
</reference>
<organism evidence="2 3">
    <name type="scientific">Aureimonas pseudogalii</name>
    <dbReference type="NCBI Taxonomy" id="1744844"/>
    <lineage>
        <taxon>Bacteria</taxon>
        <taxon>Pseudomonadati</taxon>
        <taxon>Pseudomonadota</taxon>
        <taxon>Alphaproteobacteria</taxon>
        <taxon>Hyphomicrobiales</taxon>
        <taxon>Aurantimonadaceae</taxon>
        <taxon>Aureimonas</taxon>
    </lineage>
</organism>
<evidence type="ECO:0000313" key="3">
    <source>
        <dbReference type="Proteomes" id="UP000542776"/>
    </source>
</evidence>
<dbReference type="Proteomes" id="UP000542776">
    <property type="component" value="Unassembled WGS sequence"/>
</dbReference>
<keyword evidence="1" id="KW-0812">Transmembrane</keyword>
<feature type="transmembrane region" description="Helical" evidence="1">
    <location>
        <begin position="12"/>
        <end position="33"/>
    </location>
</feature>
<evidence type="ECO:0000313" key="2">
    <source>
        <dbReference type="EMBL" id="MBB4000309.1"/>
    </source>
</evidence>
<comment type="caution">
    <text evidence="2">The sequence shown here is derived from an EMBL/GenBank/DDBJ whole genome shotgun (WGS) entry which is preliminary data.</text>
</comment>
<proteinExistence type="predicted"/>
<keyword evidence="3" id="KW-1185">Reference proteome</keyword>
<dbReference type="RefSeq" id="WP_183202059.1">
    <property type="nucleotide sequence ID" value="NZ_JACIEK010000018.1"/>
</dbReference>
<evidence type="ECO:0000256" key="1">
    <source>
        <dbReference type="SAM" id="Phobius"/>
    </source>
</evidence>
<gene>
    <name evidence="2" type="ORF">GGR04_004186</name>
</gene>
<sequence length="235" mass="26058">MRLVGSSKSKQQFACNFLYAVLVAYSFIFYTLVSAAEYQDGFADTTRIKTVVGSDVYSFKRDAMWGLSKSGHNIRPNETLILDIGEYLQFDSVFFPSLTSSPCAAIVFFGISNNGGRLVESKVTYNDFVTASDTLPNDGHSKLVQSALTSDPFFEEHYLYNPRFSDNTISKEVIVATVLAQPYSRIEGAIDVRASFTVYKNSTATITITTTRACLKNGAWPIIDSAVRYLSESKE</sequence>
<accession>A0A7W6H7Z7</accession>
<dbReference type="AlphaFoldDB" id="A0A7W6H7Z7"/>
<keyword evidence="1" id="KW-1133">Transmembrane helix</keyword>
<protein>
    <submittedName>
        <fullName evidence="2">Uncharacterized protein</fullName>
    </submittedName>
</protein>
<name>A0A7W6H7Z7_9HYPH</name>